<name>A0A3L9MF06_9FLAO</name>
<dbReference type="InterPro" id="IPR038670">
    <property type="entry name" value="HslJ-like_sf"/>
</dbReference>
<dbReference type="Gene3D" id="2.40.128.270">
    <property type="match status" value="1"/>
</dbReference>
<keyword evidence="2" id="KW-1185">Reference proteome</keyword>
<dbReference type="PROSITE" id="PS51257">
    <property type="entry name" value="PROKAR_LIPOPROTEIN"/>
    <property type="match status" value="1"/>
</dbReference>
<gene>
    <name evidence="1" type="ORF">EAH69_05270</name>
</gene>
<proteinExistence type="predicted"/>
<comment type="caution">
    <text evidence="1">The sequence shown here is derived from an EMBL/GenBank/DDBJ whole genome shotgun (WGS) entry which is preliminary data.</text>
</comment>
<accession>A0A3L9MF06</accession>
<dbReference type="EMBL" id="RDOJ01000005">
    <property type="protein sequence ID" value="RLZ11453.1"/>
    <property type="molecule type" value="Genomic_DNA"/>
</dbReference>
<evidence type="ECO:0000313" key="1">
    <source>
        <dbReference type="EMBL" id="RLZ11453.1"/>
    </source>
</evidence>
<dbReference type="RefSeq" id="WP_121934133.1">
    <property type="nucleotide sequence ID" value="NZ_RDOJ01000005.1"/>
</dbReference>
<evidence type="ECO:0000313" key="2">
    <source>
        <dbReference type="Proteomes" id="UP000275348"/>
    </source>
</evidence>
<dbReference type="Proteomes" id="UP000275348">
    <property type="component" value="Unassembled WGS sequence"/>
</dbReference>
<dbReference type="AlphaFoldDB" id="A0A3L9MF06"/>
<organism evidence="1 2">
    <name type="scientific">Faecalibacter macacae</name>
    <dbReference type="NCBI Taxonomy" id="1859289"/>
    <lineage>
        <taxon>Bacteria</taxon>
        <taxon>Pseudomonadati</taxon>
        <taxon>Bacteroidota</taxon>
        <taxon>Flavobacteriia</taxon>
        <taxon>Flavobacteriales</taxon>
        <taxon>Weeksellaceae</taxon>
        <taxon>Faecalibacter</taxon>
    </lineage>
</organism>
<sequence>MRILSLVIVLITIVTSCSTTTYPIYPTTPVDTKVILAGKWKETNMNVKVYFEEELNKIVLSNGCQVVSANYNRFEPAISFSNITSTQKTCEFQGMDLDQILKETILVKNRSNKQIVFLNENQEELLILNKN</sequence>
<protein>
    <submittedName>
        <fullName evidence="1">META domain-containing protein</fullName>
    </submittedName>
</protein>
<reference evidence="1 2" key="1">
    <citation type="submission" date="2018-10" db="EMBL/GenBank/DDBJ databases">
        <authorList>
            <person name="Chen X."/>
        </authorList>
    </citation>
    <scope>NUCLEOTIDE SEQUENCE [LARGE SCALE GENOMIC DNA]</scope>
    <source>
        <strain evidence="1 2">YIM 102668</strain>
    </source>
</reference>